<keyword evidence="4" id="KW-0808">Transferase</keyword>
<dbReference type="EC" id="2.1.1.72" evidence="2"/>
<dbReference type="GO" id="GO:0009007">
    <property type="term" value="F:site-specific DNA-methyltransferase (adenine-specific) activity"/>
    <property type="evidence" value="ECO:0007669"/>
    <property type="project" value="UniProtKB-EC"/>
</dbReference>
<dbReference type="Proteomes" id="UP000199452">
    <property type="component" value="Unassembled WGS sequence"/>
</dbReference>
<dbReference type="Pfam" id="PF07669">
    <property type="entry name" value="Eco57I"/>
    <property type="match status" value="1"/>
</dbReference>
<dbReference type="CDD" id="cd02440">
    <property type="entry name" value="AdoMet_MTases"/>
    <property type="match status" value="1"/>
</dbReference>
<proteinExistence type="inferred from homology"/>
<comment type="similarity">
    <text evidence="1">Belongs to the N(4)/N(6)-methyltransferase family.</text>
</comment>
<dbReference type="InterPro" id="IPR050953">
    <property type="entry name" value="N4_N6_ade-DNA_methylase"/>
</dbReference>
<sequence>MRNQVFKYLSQCSTQPNEVDRLIISGFLYKNKLAVKKNEFLKSFSILENEKEEYSTLQKFISILEIEIPKFEFEELIELFEFVISPADRIINGAIYTPVNIREFVIQQSFHSKNKTLANAKIADISCGCGGFLFSAAKQLKKKTNKSYLEIFSTQIFGLDIQPYSITRTKLLLSVLALSEGEDEKEFHFNLFEGDALKFNWSETLNRFTGFDIVLGNPPYVCARNLSDEVKLSLANWEVCKSGNPDLYIPFFQIGIECLNENGILGFITMNSFFKSLNGRALRNYFQKKSIKFKIIDFGTEQIFKSKNTYTCICIIENTKHDYIKYYRCIDKEIPKQESVFSKISYSGLNSNTGWNLQDNKIISKIESTGVAFGNIYKTRHGIATLRNDIYIFNPVKEDNDYYYLQNGSLYQIEKGICKDIVNTNKLSREVTLKNLKEKVIFPYDNSEKAKLLDEAFIKDRFPKAYLYLQNKRRLLAERDKGKGEYENWFAFGRTQSLEKVKNKMFFPKMSDRTPSYIINTDDNLLFYNGQAIIGHSEKEMLLIKKIMESRLFWYYIKTTSKPYTSNYYSLNGNYIRNFGICQLDNDELDFVLKEQDRNVLDTFFESKYDIDLRQ</sequence>
<dbReference type="InterPro" id="IPR011639">
    <property type="entry name" value="MethylTrfase_TaqI-like_dom"/>
</dbReference>
<evidence type="ECO:0000256" key="3">
    <source>
        <dbReference type="ARBA" id="ARBA00022603"/>
    </source>
</evidence>
<dbReference type="STRING" id="1640674.SAMN05216323_11275"/>
<evidence type="ECO:0000256" key="4">
    <source>
        <dbReference type="ARBA" id="ARBA00022679"/>
    </source>
</evidence>
<reference evidence="8 9" key="1">
    <citation type="submission" date="2016-09" db="EMBL/GenBank/DDBJ databases">
        <authorList>
            <person name="Capua I."/>
            <person name="De Benedictis P."/>
            <person name="Joannis T."/>
            <person name="Lombin L.H."/>
            <person name="Cattoli G."/>
        </authorList>
    </citation>
    <scope>NUCLEOTIDE SEQUENCE [LARGE SCALE GENOMIC DNA]</scope>
    <source>
        <strain evidence="8 9">A7P-90m</strain>
    </source>
</reference>
<dbReference type="AlphaFoldDB" id="A0A1G6TNR1"/>
<evidence type="ECO:0000256" key="2">
    <source>
        <dbReference type="ARBA" id="ARBA00011900"/>
    </source>
</evidence>
<protein>
    <recommendedName>
        <fullName evidence="2">site-specific DNA-methyltransferase (adenine-specific)</fullName>
        <ecNumber evidence="2">2.1.1.72</ecNumber>
    </recommendedName>
</protein>
<dbReference type="InterPro" id="IPR002052">
    <property type="entry name" value="DNA_methylase_N6_adenine_CS"/>
</dbReference>
<dbReference type="GO" id="GO:0006304">
    <property type="term" value="P:DNA modification"/>
    <property type="evidence" value="ECO:0007669"/>
    <property type="project" value="InterPro"/>
</dbReference>
<evidence type="ECO:0000256" key="6">
    <source>
        <dbReference type="ARBA" id="ARBA00047942"/>
    </source>
</evidence>
<dbReference type="PANTHER" id="PTHR33841:SF5">
    <property type="entry name" value="DNA METHYLASE (MODIFICATION METHYLASE) (METHYLTRANSFERASE)-RELATED"/>
    <property type="match status" value="1"/>
</dbReference>
<dbReference type="PROSITE" id="PS00092">
    <property type="entry name" value="N6_MTASE"/>
    <property type="match status" value="1"/>
</dbReference>
<gene>
    <name evidence="8" type="ORF">SAMN05216323_11275</name>
</gene>
<dbReference type="OrthoDB" id="9814572at2"/>
<dbReference type="Gene3D" id="3.40.50.150">
    <property type="entry name" value="Vaccinia Virus protein VP39"/>
    <property type="match status" value="1"/>
</dbReference>
<dbReference type="InterPro" id="IPR029063">
    <property type="entry name" value="SAM-dependent_MTases_sf"/>
</dbReference>
<accession>A0A1G6TNR1</accession>
<dbReference type="PANTHER" id="PTHR33841">
    <property type="entry name" value="DNA METHYLTRANSFERASE YEEA-RELATED"/>
    <property type="match status" value="1"/>
</dbReference>
<keyword evidence="3 8" id="KW-0489">Methyltransferase</keyword>
<evidence type="ECO:0000256" key="5">
    <source>
        <dbReference type="ARBA" id="ARBA00022691"/>
    </source>
</evidence>
<evidence type="ECO:0000313" key="8">
    <source>
        <dbReference type="EMBL" id="SDD30126.1"/>
    </source>
</evidence>
<dbReference type="EMBL" id="FMYP01000127">
    <property type="protein sequence ID" value="SDD30126.1"/>
    <property type="molecule type" value="Genomic_DNA"/>
</dbReference>
<dbReference type="SUPFAM" id="SSF53335">
    <property type="entry name" value="S-adenosyl-L-methionine-dependent methyltransferases"/>
    <property type="match status" value="1"/>
</dbReference>
<dbReference type="GO" id="GO:0032259">
    <property type="term" value="P:methylation"/>
    <property type="evidence" value="ECO:0007669"/>
    <property type="project" value="UniProtKB-KW"/>
</dbReference>
<evidence type="ECO:0000313" key="9">
    <source>
        <dbReference type="Proteomes" id="UP000199452"/>
    </source>
</evidence>
<evidence type="ECO:0000256" key="1">
    <source>
        <dbReference type="ARBA" id="ARBA00006594"/>
    </source>
</evidence>
<name>A0A1G6TNR1_9BACT</name>
<evidence type="ECO:0000259" key="7">
    <source>
        <dbReference type="Pfam" id="PF07669"/>
    </source>
</evidence>
<dbReference type="RefSeq" id="WP_092441030.1">
    <property type="nucleotide sequence ID" value="NZ_FMYP01000127.1"/>
</dbReference>
<organism evidence="8 9">
    <name type="scientific">Williamwhitmania taraxaci</name>
    <dbReference type="NCBI Taxonomy" id="1640674"/>
    <lineage>
        <taxon>Bacteria</taxon>
        <taxon>Pseudomonadati</taxon>
        <taxon>Bacteroidota</taxon>
        <taxon>Bacteroidia</taxon>
        <taxon>Bacteroidales</taxon>
        <taxon>Williamwhitmaniaceae</taxon>
        <taxon>Williamwhitmania</taxon>
    </lineage>
</organism>
<feature type="domain" description="Type II methyltransferase M.TaqI-like" evidence="7">
    <location>
        <begin position="155"/>
        <end position="304"/>
    </location>
</feature>
<keyword evidence="9" id="KW-1185">Reference proteome</keyword>
<dbReference type="GO" id="GO:0003676">
    <property type="term" value="F:nucleic acid binding"/>
    <property type="evidence" value="ECO:0007669"/>
    <property type="project" value="InterPro"/>
</dbReference>
<comment type="catalytic activity">
    <reaction evidence="6">
        <text>a 2'-deoxyadenosine in DNA + S-adenosyl-L-methionine = an N(6)-methyl-2'-deoxyadenosine in DNA + S-adenosyl-L-homocysteine + H(+)</text>
        <dbReference type="Rhea" id="RHEA:15197"/>
        <dbReference type="Rhea" id="RHEA-COMP:12418"/>
        <dbReference type="Rhea" id="RHEA-COMP:12419"/>
        <dbReference type="ChEBI" id="CHEBI:15378"/>
        <dbReference type="ChEBI" id="CHEBI:57856"/>
        <dbReference type="ChEBI" id="CHEBI:59789"/>
        <dbReference type="ChEBI" id="CHEBI:90615"/>
        <dbReference type="ChEBI" id="CHEBI:90616"/>
        <dbReference type="EC" id="2.1.1.72"/>
    </reaction>
</comment>
<keyword evidence="5" id="KW-0949">S-adenosyl-L-methionine</keyword>
<dbReference type="PRINTS" id="PR00507">
    <property type="entry name" value="N12N6MTFRASE"/>
</dbReference>